<evidence type="ECO:0000256" key="7">
    <source>
        <dbReference type="ARBA" id="ARBA00022807"/>
    </source>
</evidence>
<evidence type="ECO:0000256" key="6">
    <source>
        <dbReference type="ARBA" id="ARBA00022801"/>
    </source>
</evidence>
<gene>
    <name evidence="10" type="ORF">PICMEDRAFT_14748</name>
</gene>
<feature type="region of interest" description="Disordered" evidence="8">
    <location>
        <begin position="360"/>
        <end position="444"/>
    </location>
</feature>
<feature type="region of interest" description="Disordered" evidence="8">
    <location>
        <begin position="822"/>
        <end position="849"/>
    </location>
</feature>
<evidence type="ECO:0000313" key="11">
    <source>
        <dbReference type="Proteomes" id="UP000094455"/>
    </source>
</evidence>
<proteinExistence type="inferred from homology"/>
<dbReference type="Gene3D" id="3.90.70.10">
    <property type="entry name" value="Cysteine proteinases"/>
    <property type="match status" value="2"/>
</dbReference>
<dbReference type="GO" id="GO:0005829">
    <property type="term" value="C:cytosol"/>
    <property type="evidence" value="ECO:0007669"/>
    <property type="project" value="TreeGrafter"/>
</dbReference>
<evidence type="ECO:0000256" key="5">
    <source>
        <dbReference type="ARBA" id="ARBA00022786"/>
    </source>
</evidence>
<keyword evidence="4" id="KW-0645">Protease</keyword>
<sequence>MLASSQYNGVLLFDDAVPKAQIKLSTERKSLSKQIGALVQSNLGKTVAKDPSNQRLINVIIVLLNLDLNTHANVLSGYKFFRLYQLSSEGKMITCKGEYKNKHKEISLVGMDNYSNTTCYLDSLIVALFYSNSSFDFLLDKTIDPNLSSEFQQQVERMKTVLRFIVNLLRAGEHINTNIMYQLLVTLDSLGCDIALSRKQQDALQIFEFLAESLSLPLLTLKLDIIHTGKLNVNDDLRLIGERSLLISISSSATSNDSPITLEECLNTYFNNSITVRRHIDQQLGSTSGNKIRFHNSDAICSSGESLAQNKDEINEYEKLGILTSSSSSKTSVPIPSSISTSLTPSISAFWPNTLQTPLPSSDASISAPDQLPITPQQSSQDSSVSPTGSQLTSTKSILTRTPSSSKSRSDFETPTGSQSKKSLPNTGSSITDLSPDNNNLTATDSATLDSVNLIGSFRNVTEKLERQRTRSSTLASVLNNVQSINPKKLTRRSSSISNTEVSLPAWMYLQLLPYYTDPEVKLTVENHEEYYRRRISRSKTIDSAQNIPVGLQDKTSSDDLFHTDAESYFGRRFANRRPMVPICLKRYIWNERGQSVKIQRKVTIPEIIKYPYFIAEDKKKPGYIDFRRSYDHQAPRGSFMLVLQSCVCHRGNSTNSGHYVSLVRKRRFDVYHMDANNEWLLFNDIEIGKNKAQSCTFKEAMDKENPYILFYEIYEIKDDGYQTPIGAKESYWNRKQSVNSGFSGYSEQTLHEEPQEENKSTNSTKHMMHLSLAGLTLSKSRSKNIGTDMDDVLDEYFWYGASSDRNNSNFKSNYSLNTNISGRKEESSTEQASSHSASSTTSIPYPEDESVPQVHVMEVEESTSTDIDNSSEFENGKIEYSAGFLDDNNDKLNNSLPFNDDDVDFARKRQFLKVSSGIASNEAAIGSRAGLYTSISHREQKSNLLDVKLTQSHKSVGTVNTGKTVHNDEPSGQSISDGAVNAAAATMTAKTTKKKSSLARKGTVKKLFKKVFS</sequence>
<reference evidence="10 11" key="1">
    <citation type="journal article" date="2016" name="Proc. Natl. Acad. Sci. U.S.A.">
        <title>Comparative genomics of biotechnologically important yeasts.</title>
        <authorList>
            <person name="Riley R."/>
            <person name="Haridas S."/>
            <person name="Wolfe K.H."/>
            <person name="Lopes M.R."/>
            <person name="Hittinger C.T."/>
            <person name="Goeker M."/>
            <person name="Salamov A.A."/>
            <person name="Wisecaver J.H."/>
            <person name="Long T.M."/>
            <person name="Calvey C.H."/>
            <person name="Aerts A.L."/>
            <person name="Barry K.W."/>
            <person name="Choi C."/>
            <person name="Clum A."/>
            <person name="Coughlan A.Y."/>
            <person name="Deshpande S."/>
            <person name="Douglass A.P."/>
            <person name="Hanson S.J."/>
            <person name="Klenk H.-P."/>
            <person name="LaButti K.M."/>
            <person name="Lapidus A."/>
            <person name="Lindquist E.A."/>
            <person name="Lipzen A.M."/>
            <person name="Meier-Kolthoff J.P."/>
            <person name="Ohm R.A."/>
            <person name="Otillar R.P."/>
            <person name="Pangilinan J.L."/>
            <person name="Peng Y."/>
            <person name="Rokas A."/>
            <person name="Rosa C.A."/>
            <person name="Scheuner C."/>
            <person name="Sibirny A.A."/>
            <person name="Slot J.C."/>
            <person name="Stielow J.B."/>
            <person name="Sun H."/>
            <person name="Kurtzman C.P."/>
            <person name="Blackwell M."/>
            <person name="Grigoriev I.V."/>
            <person name="Jeffries T.W."/>
        </authorList>
    </citation>
    <scope>NUCLEOTIDE SEQUENCE [LARGE SCALE GENOMIC DNA]</scope>
    <source>
        <strain evidence="10 11">NRRL Y-2026</strain>
    </source>
</reference>
<dbReference type="GeneID" id="30177197"/>
<dbReference type="EMBL" id="KV454001">
    <property type="protein sequence ID" value="ODQ49276.1"/>
    <property type="molecule type" value="Genomic_DNA"/>
</dbReference>
<evidence type="ECO:0000259" key="9">
    <source>
        <dbReference type="PROSITE" id="PS50235"/>
    </source>
</evidence>
<feature type="region of interest" description="Disordered" evidence="8">
    <location>
        <begin position="959"/>
        <end position="978"/>
    </location>
</feature>
<dbReference type="GO" id="GO:0016579">
    <property type="term" value="P:protein deubiquitination"/>
    <property type="evidence" value="ECO:0007669"/>
    <property type="project" value="TreeGrafter"/>
</dbReference>
<keyword evidence="5" id="KW-0833">Ubl conjugation pathway</keyword>
<name>A0A1E3NTD6_9ASCO</name>
<keyword evidence="7" id="KW-0788">Thiol protease</keyword>
<comment type="similarity">
    <text evidence="2">Belongs to the peptidase C19 family.</text>
</comment>
<dbReference type="PROSITE" id="PS50235">
    <property type="entry name" value="USP_3"/>
    <property type="match status" value="1"/>
</dbReference>
<feature type="domain" description="USP" evidence="9">
    <location>
        <begin position="109"/>
        <end position="715"/>
    </location>
</feature>
<accession>A0A1E3NTD6</accession>
<dbReference type="OrthoDB" id="6287070at2759"/>
<evidence type="ECO:0000256" key="4">
    <source>
        <dbReference type="ARBA" id="ARBA00022670"/>
    </source>
</evidence>
<protein>
    <recommendedName>
        <fullName evidence="3">ubiquitinyl hydrolase 1</fullName>
        <ecNumber evidence="3">3.4.19.12</ecNumber>
    </recommendedName>
</protein>
<dbReference type="GO" id="GO:0004843">
    <property type="term" value="F:cysteine-type deubiquitinase activity"/>
    <property type="evidence" value="ECO:0007669"/>
    <property type="project" value="UniProtKB-EC"/>
</dbReference>
<dbReference type="PANTHER" id="PTHR24006:SF722">
    <property type="entry name" value="UBIQUITIN CARBOXYL-TERMINAL HYDROLASE 48"/>
    <property type="match status" value="1"/>
</dbReference>
<dbReference type="RefSeq" id="XP_019020389.1">
    <property type="nucleotide sequence ID" value="XM_019160510.1"/>
</dbReference>
<dbReference type="InterPro" id="IPR050164">
    <property type="entry name" value="Peptidase_C19"/>
</dbReference>
<feature type="compositionally biased region" description="Low complexity" evidence="8">
    <location>
        <begin position="377"/>
        <end position="391"/>
    </location>
</feature>
<organism evidence="10 11">
    <name type="scientific">Pichia membranifaciens NRRL Y-2026</name>
    <dbReference type="NCBI Taxonomy" id="763406"/>
    <lineage>
        <taxon>Eukaryota</taxon>
        <taxon>Fungi</taxon>
        <taxon>Dikarya</taxon>
        <taxon>Ascomycota</taxon>
        <taxon>Saccharomycotina</taxon>
        <taxon>Pichiomycetes</taxon>
        <taxon>Pichiales</taxon>
        <taxon>Pichiaceae</taxon>
        <taxon>Pichia</taxon>
    </lineage>
</organism>
<keyword evidence="11" id="KW-1185">Reference proteome</keyword>
<feature type="region of interest" description="Disordered" evidence="8">
    <location>
        <begin position="744"/>
        <end position="765"/>
    </location>
</feature>
<keyword evidence="6" id="KW-0378">Hydrolase</keyword>
<evidence type="ECO:0000256" key="8">
    <source>
        <dbReference type="SAM" id="MobiDB-lite"/>
    </source>
</evidence>
<dbReference type="STRING" id="763406.A0A1E3NTD6"/>
<feature type="compositionally biased region" description="Polar residues" evidence="8">
    <location>
        <begin position="959"/>
        <end position="977"/>
    </location>
</feature>
<dbReference type="GO" id="GO:0005634">
    <property type="term" value="C:nucleus"/>
    <property type="evidence" value="ECO:0007669"/>
    <property type="project" value="UniProtKB-SubCell"/>
</dbReference>
<feature type="compositionally biased region" description="Polar residues" evidence="8">
    <location>
        <begin position="392"/>
        <end position="444"/>
    </location>
</feature>
<evidence type="ECO:0000313" key="10">
    <source>
        <dbReference type="EMBL" id="ODQ49276.1"/>
    </source>
</evidence>
<evidence type="ECO:0000256" key="2">
    <source>
        <dbReference type="ARBA" id="ARBA00009085"/>
    </source>
</evidence>
<dbReference type="AlphaFoldDB" id="A0A1E3NTD6"/>
<dbReference type="EC" id="3.4.19.12" evidence="3"/>
<dbReference type="PANTHER" id="PTHR24006">
    <property type="entry name" value="UBIQUITIN CARBOXYL-TERMINAL HYDROLASE"/>
    <property type="match status" value="1"/>
</dbReference>
<evidence type="ECO:0000256" key="3">
    <source>
        <dbReference type="ARBA" id="ARBA00012759"/>
    </source>
</evidence>
<dbReference type="GO" id="GO:0006508">
    <property type="term" value="P:proteolysis"/>
    <property type="evidence" value="ECO:0007669"/>
    <property type="project" value="UniProtKB-KW"/>
</dbReference>
<dbReference type="SUPFAM" id="SSF54001">
    <property type="entry name" value="Cysteine proteinases"/>
    <property type="match status" value="1"/>
</dbReference>
<comment type="catalytic activity">
    <reaction evidence="1">
        <text>Thiol-dependent hydrolysis of ester, thioester, amide, peptide and isopeptide bonds formed by the C-terminal Gly of ubiquitin (a 76-residue protein attached to proteins as an intracellular targeting signal).</text>
        <dbReference type="EC" id="3.4.19.12"/>
    </reaction>
</comment>
<feature type="compositionally biased region" description="Low complexity" evidence="8">
    <location>
        <begin position="830"/>
        <end position="843"/>
    </location>
</feature>
<dbReference type="InterPro" id="IPR038765">
    <property type="entry name" value="Papain-like_cys_pep_sf"/>
</dbReference>
<evidence type="ECO:0000256" key="1">
    <source>
        <dbReference type="ARBA" id="ARBA00000707"/>
    </source>
</evidence>
<feature type="compositionally biased region" description="Basic and acidic residues" evidence="8">
    <location>
        <begin position="750"/>
        <end position="760"/>
    </location>
</feature>
<dbReference type="InterPro" id="IPR028889">
    <property type="entry name" value="USP"/>
</dbReference>
<dbReference type="Proteomes" id="UP000094455">
    <property type="component" value="Unassembled WGS sequence"/>
</dbReference>